<dbReference type="GO" id="GO:0004519">
    <property type="term" value="F:endonuclease activity"/>
    <property type="evidence" value="ECO:0007669"/>
    <property type="project" value="UniProtKB-KW"/>
</dbReference>
<protein>
    <recommendedName>
        <fullName evidence="6">Ribosome rescue factor SmrB</fullName>
        <ecNumber evidence="6">3.1.-.-</ecNumber>
    </recommendedName>
</protein>
<evidence type="ECO:0000256" key="1">
    <source>
        <dbReference type="ARBA" id="ARBA00022722"/>
    </source>
</evidence>
<proteinExistence type="inferred from homology"/>
<gene>
    <name evidence="6 9" type="primary">smrB</name>
    <name evidence="9" type="ORF">OCL06_10945</name>
</gene>
<comment type="similarity">
    <text evidence="6">Belongs to the SmrB family.</text>
</comment>
<dbReference type="SUPFAM" id="SSF160443">
    <property type="entry name" value="SMR domain-like"/>
    <property type="match status" value="1"/>
</dbReference>
<feature type="domain" description="Smr" evidence="8">
    <location>
        <begin position="117"/>
        <end position="192"/>
    </location>
</feature>
<dbReference type="EC" id="3.1.-.-" evidence="6"/>
<dbReference type="Gene3D" id="3.30.1370.110">
    <property type="match status" value="1"/>
</dbReference>
<dbReference type="EMBL" id="JAOTJC010000008">
    <property type="protein sequence ID" value="MCU7555114.1"/>
    <property type="molecule type" value="Genomic_DNA"/>
</dbReference>
<organism evidence="9 10">
    <name type="scientific">Alteromonas salexigens</name>
    <dbReference type="NCBI Taxonomy" id="2982530"/>
    <lineage>
        <taxon>Bacteria</taxon>
        <taxon>Pseudomonadati</taxon>
        <taxon>Pseudomonadota</taxon>
        <taxon>Gammaproteobacteria</taxon>
        <taxon>Alteromonadales</taxon>
        <taxon>Alteromonadaceae</taxon>
        <taxon>Alteromonas/Salinimonas group</taxon>
        <taxon>Alteromonas</taxon>
    </lineage>
</organism>
<evidence type="ECO:0000256" key="5">
    <source>
        <dbReference type="ARBA" id="ARBA00022884"/>
    </source>
</evidence>
<comment type="subunit">
    <text evidence="6">Associates with collided ribosomes, but not with correctly translating polysomes.</text>
</comment>
<dbReference type="Proteomes" id="UP001209257">
    <property type="component" value="Unassembled WGS sequence"/>
</dbReference>
<keyword evidence="5 6" id="KW-0694">RNA-binding</keyword>
<feature type="region of interest" description="Disordered" evidence="7">
    <location>
        <begin position="1"/>
        <end position="26"/>
    </location>
</feature>
<evidence type="ECO:0000256" key="2">
    <source>
        <dbReference type="ARBA" id="ARBA00022730"/>
    </source>
</evidence>
<keyword evidence="10" id="KW-1185">Reference proteome</keyword>
<feature type="compositionally biased region" description="Basic residues" evidence="7">
    <location>
        <begin position="49"/>
        <end position="58"/>
    </location>
</feature>
<dbReference type="InterPro" id="IPR022990">
    <property type="entry name" value="SmrB-like"/>
</dbReference>
<feature type="region of interest" description="Disordered" evidence="7">
    <location>
        <begin position="38"/>
        <end position="67"/>
    </location>
</feature>
<comment type="function">
    <text evidence="6">Acts as a ribosome collision sensor. Detects stalled/collided disomes (pairs of ribosomes where the leading ribosome is stalled and a second ribosome has collided with it) and endonucleolytically cleaves mRNA at the 5' boundary of the stalled ribosome. Stalled/collided disomes form a new interface (primarily via the 30S subunits) that binds SmrB. Cleaved mRNA becomes available for tmRNA ligation, leading to ribosomal subunit dissociation and rescue of stalled ribosomes.</text>
</comment>
<dbReference type="Pfam" id="PF01713">
    <property type="entry name" value="Smr"/>
    <property type="match status" value="1"/>
</dbReference>
<evidence type="ECO:0000256" key="3">
    <source>
        <dbReference type="ARBA" id="ARBA00022759"/>
    </source>
</evidence>
<comment type="caution">
    <text evidence="9">The sequence shown here is derived from an EMBL/GenBank/DDBJ whole genome shotgun (WGS) entry which is preliminary data.</text>
</comment>
<keyword evidence="1 6" id="KW-0540">Nuclease</keyword>
<accession>A0ABT2VPW3</accession>
<dbReference type="HAMAP" id="MF_01042">
    <property type="entry name" value="SmrB"/>
    <property type="match status" value="1"/>
</dbReference>
<reference evidence="10" key="1">
    <citation type="submission" date="2023-07" db="EMBL/GenBank/DDBJ databases">
        <title>Study on multiphase classification of strain Alteromonas salexigens isolated from the Yellow Sea.</title>
        <authorList>
            <person name="Sun L."/>
        </authorList>
    </citation>
    <scope>NUCLEOTIDE SEQUENCE [LARGE SCALE GENOMIC DNA]</scope>
    <source>
        <strain evidence="10">ASW11-19</strain>
    </source>
</reference>
<dbReference type="InterPro" id="IPR002625">
    <property type="entry name" value="Smr_dom"/>
</dbReference>
<dbReference type="SMART" id="SM00463">
    <property type="entry name" value="SMR"/>
    <property type="match status" value="1"/>
</dbReference>
<evidence type="ECO:0000256" key="6">
    <source>
        <dbReference type="HAMAP-Rule" id="MF_01042"/>
    </source>
</evidence>
<dbReference type="InterPro" id="IPR036063">
    <property type="entry name" value="Smr_dom_sf"/>
</dbReference>
<dbReference type="PANTHER" id="PTHR35562">
    <property type="entry name" value="DNA ENDONUCLEASE SMRA-RELATED"/>
    <property type="match status" value="1"/>
</dbReference>
<sequence length="201" mass="22704">MKDQLRKFKAHKPSPSETPAPAEKSDEVLFAEAMREVKKLPQDKINPERRRKVQRAQKKQADGYSARSKQVAADFHFSDMFEARLPDEGPVRYCRDGEATHTLKRLRRGDFYPELVLDLHGLTKELAKAELGALLHAARKENIDCVSVMHGIGQGILKRALPHYLIQHPHVRAFHQAPLEYGGNAALLVLVDTGEPGDMKR</sequence>
<name>A0ABT2VPW3_9ALTE</name>
<evidence type="ECO:0000256" key="4">
    <source>
        <dbReference type="ARBA" id="ARBA00022801"/>
    </source>
</evidence>
<keyword evidence="4 6" id="KW-0378">Hydrolase</keyword>
<evidence type="ECO:0000313" key="10">
    <source>
        <dbReference type="Proteomes" id="UP001209257"/>
    </source>
</evidence>
<evidence type="ECO:0000313" key="9">
    <source>
        <dbReference type="EMBL" id="MCU7555114.1"/>
    </source>
</evidence>
<dbReference type="RefSeq" id="WP_262994456.1">
    <property type="nucleotide sequence ID" value="NZ_JAOTJC010000008.1"/>
</dbReference>
<keyword evidence="3 6" id="KW-0255">Endonuclease</keyword>
<evidence type="ECO:0000256" key="7">
    <source>
        <dbReference type="SAM" id="MobiDB-lite"/>
    </source>
</evidence>
<evidence type="ECO:0000259" key="8">
    <source>
        <dbReference type="PROSITE" id="PS50828"/>
    </source>
</evidence>
<dbReference type="NCBIfam" id="NF003432">
    <property type="entry name" value="PRK04946.1"/>
    <property type="match status" value="1"/>
</dbReference>
<feature type="compositionally biased region" description="Basic and acidic residues" evidence="7">
    <location>
        <begin position="38"/>
        <end position="48"/>
    </location>
</feature>
<dbReference type="PROSITE" id="PS50828">
    <property type="entry name" value="SMR"/>
    <property type="match status" value="1"/>
</dbReference>
<dbReference type="PANTHER" id="PTHR35562:SF1">
    <property type="entry name" value="UPF0115 PROTEIN YFCN"/>
    <property type="match status" value="1"/>
</dbReference>
<keyword evidence="2 6" id="KW-0699">rRNA-binding</keyword>